<organism evidence="2 3">
    <name type="scientific">Chitinophaga parva</name>
    <dbReference type="NCBI Taxonomy" id="2169414"/>
    <lineage>
        <taxon>Bacteria</taxon>
        <taxon>Pseudomonadati</taxon>
        <taxon>Bacteroidota</taxon>
        <taxon>Chitinophagia</taxon>
        <taxon>Chitinophagales</taxon>
        <taxon>Chitinophagaceae</taxon>
        <taxon>Chitinophaga</taxon>
    </lineage>
</organism>
<dbReference type="SUPFAM" id="SSF55811">
    <property type="entry name" value="Nudix"/>
    <property type="match status" value="1"/>
</dbReference>
<keyword evidence="3" id="KW-1185">Reference proteome</keyword>
<sequence>MTEYEKFKQLIDKGSSLYIPQLSLDCVIFGFHQNQLKVLLLKMRTRHDWALPGGFIHQDETLEVAAARVLKERTGLDNIFLRQFHTFSALERSNPQQAMKDFAMEDLRIDQHHWLAQRFISVGFYALVDFTRVTPQLDELSEICTWYDLDSIPPLMLDHRQILDKALETLRVQLNYQPIGMSLMPELFTMPELQKLYETILGTPLDRRNFQRKILGYHILRRREERRTGVAHKAPYLYSFDIKRYQEALQEGLHKW</sequence>
<dbReference type="InterPro" id="IPR054105">
    <property type="entry name" value="WHD_NrtR"/>
</dbReference>
<dbReference type="InterPro" id="IPR036390">
    <property type="entry name" value="WH_DNA-bd_sf"/>
</dbReference>
<dbReference type="Pfam" id="PF00293">
    <property type="entry name" value="NUDIX"/>
    <property type="match status" value="1"/>
</dbReference>
<dbReference type="PANTHER" id="PTHR43736:SF4">
    <property type="entry name" value="SLR1690 PROTEIN"/>
    <property type="match status" value="1"/>
</dbReference>
<dbReference type="Gene3D" id="3.90.79.10">
    <property type="entry name" value="Nucleoside Triphosphate Pyrophosphohydrolase"/>
    <property type="match status" value="1"/>
</dbReference>
<keyword evidence="2" id="KW-0378">Hydrolase</keyword>
<dbReference type="RefSeq" id="WP_108687758.1">
    <property type="nucleotide sequence ID" value="NZ_QCYK01000002.1"/>
</dbReference>
<dbReference type="Gene3D" id="1.10.10.10">
    <property type="entry name" value="Winged helix-like DNA-binding domain superfamily/Winged helix DNA-binding domain"/>
    <property type="match status" value="1"/>
</dbReference>
<feature type="domain" description="Nudix hydrolase" evidence="1">
    <location>
        <begin position="21"/>
        <end position="169"/>
    </location>
</feature>
<dbReference type="AlphaFoldDB" id="A0A2T7BI10"/>
<dbReference type="Proteomes" id="UP000244450">
    <property type="component" value="Unassembled WGS sequence"/>
</dbReference>
<dbReference type="Pfam" id="PF21906">
    <property type="entry name" value="WHD_NrtR"/>
    <property type="match status" value="1"/>
</dbReference>
<dbReference type="OrthoDB" id="9786141at2"/>
<dbReference type="PANTHER" id="PTHR43736">
    <property type="entry name" value="ADP-RIBOSE PYROPHOSPHATASE"/>
    <property type="match status" value="1"/>
</dbReference>
<dbReference type="InterPro" id="IPR000086">
    <property type="entry name" value="NUDIX_hydrolase_dom"/>
</dbReference>
<comment type="caution">
    <text evidence="2">The sequence shown here is derived from an EMBL/GenBank/DDBJ whole genome shotgun (WGS) entry which is preliminary data.</text>
</comment>
<protein>
    <submittedName>
        <fullName evidence="2">NUDIX hydrolase</fullName>
    </submittedName>
</protein>
<dbReference type="InterPro" id="IPR036388">
    <property type="entry name" value="WH-like_DNA-bd_sf"/>
</dbReference>
<gene>
    <name evidence="2" type="ORF">DCC81_16860</name>
</gene>
<dbReference type="CDD" id="cd18873">
    <property type="entry name" value="NUDIX_NadM_like"/>
    <property type="match status" value="1"/>
</dbReference>
<dbReference type="SUPFAM" id="SSF46785">
    <property type="entry name" value="Winged helix' DNA-binding domain"/>
    <property type="match status" value="1"/>
</dbReference>
<evidence type="ECO:0000313" key="2">
    <source>
        <dbReference type="EMBL" id="PUZ25919.1"/>
    </source>
</evidence>
<reference evidence="2 3" key="1">
    <citation type="submission" date="2018-04" db="EMBL/GenBank/DDBJ databases">
        <title>Chitinophaga fuyangensis sp. nov., isolated from soil in a chemical factory.</title>
        <authorList>
            <person name="Chen K."/>
        </authorList>
    </citation>
    <scope>NUCLEOTIDE SEQUENCE [LARGE SCALE GENOMIC DNA]</scope>
    <source>
        <strain evidence="2 3">LY-1</strain>
    </source>
</reference>
<name>A0A2T7BI10_9BACT</name>
<dbReference type="EMBL" id="QCYK01000002">
    <property type="protein sequence ID" value="PUZ25919.1"/>
    <property type="molecule type" value="Genomic_DNA"/>
</dbReference>
<proteinExistence type="predicted"/>
<accession>A0A2T7BI10</accession>
<dbReference type="GO" id="GO:0016787">
    <property type="term" value="F:hydrolase activity"/>
    <property type="evidence" value="ECO:0007669"/>
    <property type="project" value="UniProtKB-KW"/>
</dbReference>
<evidence type="ECO:0000313" key="3">
    <source>
        <dbReference type="Proteomes" id="UP000244450"/>
    </source>
</evidence>
<dbReference type="InterPro" id="IPR015797">
    <property type="entry name" value="NUDIX_hydrolase-like_dom_sf"/>
</dbReference>
<dbReference type="PROSITE" id="PS51462">
    <property type="entry name" value="NUDIX"/>
    <property type="match status" value="1"/>
</dbReference>
<evidence type="ECO:0000259" key="1">
    <source>
        <dbReference type="PROSITE" id="PS51462"/>
    </source>
</evidence>